<dbReference type="InterPro" id="IPR057993">
    <property type="entry name" value="HD-Zip_IV_C"/>
</dbReference>
<protein>
    <recommendedName>
        <fullName evidence="16">Homeobox domain-containing protein</fullName>
    </recommendedName>
</protein>
<feature type="DNA-binding region" description="Homeobox" evidence="9">
    <location>
        <begin position="49"/>
        <end position="108"/>
    </location>
</feature>
<dbReference type="SUPFAM" id="SSF46689">
    <property type="entry name" value="Homeodomain-like"/>
    <property type="match status" value="1"/>
</dbReference>
<feature type="domain" description="Homeobox" evidence="12">
    <location>
        <begin position="47"/>
        <end position="107"/>
    </location>
</feature>
<evidence type="ECO:0000256" key="3">
    <source>
        <dbReference type="ARBA" id="ARBA00023015"/>
    </source>
</evidence>
<sequence>MENEGQMNNNGNETAPLHRINQHEYDINAPKGAEDHLNTERDEDDEEQSSEHRKCFTAEQIQELEFWFQECALPDDEMNQDLATKVGLEARHVKAWFQNRRSQMKKKAVGGENKYIQQQNDKLLAENKKLRQQLQPQSCGRCGDPTNEKWRLLIENARLNHTYLCAQENLIKLIHNANLSPSETMEHLASASLNLVPFTYNGRTDQAVLLSYSQRAMKEFLMLAVKGEPMWLPTMNGEILNEQEYKRHMFPGLLGPCPQGFVMEATKEANIVRASASGISHWTLMFPGIIEGVRASKVLSSGTSTSRDGLIQEVRVKSLRITRQIKNMWAVVDLSIDGMRGILPGGKRIGYTSCSACCLLQDMSNGLCKVLWIVHAEYDDTAVPPLFRQLLFQSGQALGAIRWLTSLQRQCEYMAIILRSSQVPSSVVSGVAMSMLGRRSILALAQRMMASFYTAVSEPITLKPGNIVKEWRGSCGTATELSEATVRMIISKCATMGGSPALVLSVTMTVWLPGMPPQRVHEYLCNEQRRGEWDTFANTGAVQELTSVITHPYLRGNNVVSVLEARDVPDQTNSNMLIMQEATSDVSCSLLVYSSIERNLIHAVMNGGDNTSIYLLPSGFAILPDGHGKTHRAAAASSSSAPTGHNGTAGSLLTAAYQALLPNNPSNHEAGTFNNAGNRVCNAINQILAAIGADIAVPS</sequence>
<evidence type="ECO:0000256" key="2">
    <source>
        <dbReference type="ARBA" id="ARBA00006789"/>
    </source>
</evidence>
<evidence type="ECO:0000256" key="5">
    <source>
        <dbReference type="ARBA" id="ARBA00023125"/>
    </source>
</evidence>
<dbReference type="Pfam" id="PF25797">
    <property type="entry name" value="PDF2_C"/>
    <property type="match status" value="1"/>
</dbReference>
<keyword evidence="4" id="KW-0175">Coiled coil</keyword>
<evidence type="ECO:0000256" key="10">
    <source>
        <dbReference type="RuleBase" id="RU000682"/>
    </source>
</evidence>
<dbReference type="CDD" id="cd00086">
    <property type="entry name" value="homeodomain"/>
    <property type="match status" value="1"/>
</dbReference>
<evidence type="ECO:0000256" key="6">
    <source>
        <dbReference type="ARBA" id="ARBA00023155"/>
    </source>
</evidence>
<keyword evidence="5 9" id="KW-0238">DNA-binding</keyword>
<keyword evidence="3" id="KW-0805">Transcription regulation</keyword>
<dbReference type="InterPro" id="IPR002913">
    <property type="entry name" value="START_lipid-bd_dom"/>
</dbReference>
<dbReference type="SUPFAM" id="SSF55961">
    <property type="entry name" value="Bet v1-like"/>
    <property type="match status" value="2"/>
</dbReference>
<dbReference type="Gramene" id="TKW03859">
    <property type="protein sequence ID" value="TKW03859"/>
    <property type="gene ID" value="SEVIR_7G070000v2"/>
</dbReference>
<evidence type="ECO:0000313" key="15">
    <source>
        <dbReference type="Proteomes" id="UP000298652"/>
    </source>
</evidence>
<keyword evidence="8 9" id="KW-0539">Nucleus</keyword>
<dbReference type="Gene3D" id="1.10.10.60">
    <property type="entry name" value="Homeodomain-like"/>
    <property type="match status" value="1"/>
</dbReference>
<evidence type="ECO:0000256" key="1">
    <source>
        <dbReference type="ARBA" id="ARBA00004123"/>
    </source>
</evidence>
<keyword evidence="6 9" id="KW-0371">Homeobox</keyword>
<dbReference type="InterPro" id="IPR009057">
    <property type="entry name" value="Homeodomain-like_sf"/>
</dbReference>
<evidence type="ECO:0000259" key="13">
    <source>
        <dbReference type="PROSITE" id="PS50848"/>
    </source>
</evidence>
<proteinExistence type="inferred from homology"/>
<dbReference type="InterPro" id="IPR001356">
    <property type="entry name" value="HD"/>
</dbReference>
<dbReference type="Proteomes" id="UP000298652">
    <property type="component" value="Chromosome 7"/>
</dbReference>
<dbReference type="SMART" id="SM00389">
    <property type="entry name" value="HOX"/>
    <property type="match status" value="1"/>
</dbReference>
<evidence type="ECO:0000256" key="4">
    <source>
        <dbReference type="ARBA" id="ARBA00023054"/>
    </source>
</evidence>
<dbReference type="GO" id="GO:0003677">
    <property type="term" value="F:DNA binding"/>
    <property type="evidence" value="ECO:0007669"/>
    <property type="project" value="UniProtKB-UniRule"/>
</dbReference>
<name>A0A4U6TSZ0_SETVI</name>
<reference evidence="14" key="1">
    <citation type="submission" date="2019-03" db="EMBL/GenBank/DDBJ databases">
        <title>WGS assembly of Setaria viridis.</title>
        <authorList>
            <person name="Huang P."/>
            <person name="Jenkins J."/>
            <person name="Grimwood J."/>
            <person name="Barry K."/>
            <person name="Healey A."/>
            <person name="Mamidi S."/>
            <person name="Sreedasyam A."/>
            <person name="Shu S."/>
            <person name="Feldman M."/>
            <person name="Wu J."/>
            <person name="Yu Y."/>
            <person name="Chen C."/>
            <person name="Johnson J."/>
            <person name="Rokhsar D."/>
            <person name="Baxter I."/>
            <person name="Schmutz J."/>
            <person name="Brutnell T."/>
            <person name="Kellogg E."/>
        </authorList>
    </citation>
    <scope>NUCLEOTIDE SEQUENCE [LARGE SCALE GENOMIC DNA]</scope>
</reference>
<evidence type="ECO:0000256" key="7">
    <source>
        <dbReference type="ARBA" id="ARBA00023163"/>
    </source>
</evidence>
<evidence type="ECO:0000313" key="14">
    <source>
        <dbReference type="EMBL" id="TKW03859.1"/>
    </source>
</evidence>
<comment type="similarity">
    <text evidence="2">Belongs to the HD-ZIP homeobox family. Class IV subfamily.</text>
</comment>
<dbReference type="EMBL" id="CM016558">
    <property type="protein sequence ID" value="TKW03859.1"/>
    <property type="molecule type" value="Genomic_DNA"/>
</dbReference>
<dbReference type="PANTHER" id="PTHR45654:SF37">
    <property type="entry name" value="HOMEODOMAIN LEUCINE ZIPPER FAMILY IV PROTEIN"/>
    <property type="match status" value="1"/>
</dbReference>
<evidence type="ECO:0008006" key="16">
    <source>
        <dbReference type="Google" id="ProtNLM"/>
    </source>
</evidence>
<dbReference type="GO" id="GO:0008289">
    <property type="term" value="F:lipid binding"/>
    <property type="evidence" value="ECO:0007669"/>
    <property type="project" value="InterPro"/>
</dbReference>
<dbReference type="PROSITE" id="PS50848">
    <property type="entry name" value="START"/>
    <property type="match status" value="1"/>
</dbReference>
<feature type="compositionally biased region" description="Basic and acidic residues" evidence="11">
    <location>
        <begin position="21"/>
        <end position="40"/>
    </location>
</feature>
<organism evidence="14 15">
    <name type="scientific">Setaria viridis</name>
    <name type="common">Green bristlegrass</name>
    <name type="synonym">Setaria italica subsp. viridis</name>
    <dbReference type="NCBI Taxonomy" id="4556"/>
    <lineage>
        <taxon>Eukaryota</taxon>
        <taxon>Viridiplantae</taxon>
        <taxon>Streptophyta</taxon>
        <taxon>Embryophyta</taxon>
        <taxon>Tracheophyta</taxon>
        <taxon>Spermatophyta</taxon>
        <taxon>Magnoliopsida</taxon>
        <taxon>Liliopsida</taxon>
        <taxon>Poales</taxon>
        <taxon>Poaceae</taxon>
        <taxon>PACMAD clade</taxon>
        <taxon>Panicoideae</taxon>
        <taxon>Panicodae</taxon>
        <taxon>Paniceae</taxon>
        <taxon>Cenchrinae</taxon>
        <taxon>Setaria</taxon>
    </lineage>
</organism>
<feature type="region of interest" description="Disordered" evidence="11">
    <location>
        <begin position="1"/>
        <end position="54"/>
    </location>
</feature>
<accession>A0A4U6TSZ0</accession>
<evidence type="ECO:0000256" key="9">
    <source>
        <dbReference type="PROSITE-ProRule" id="PRU00108"/>
    </source>
</evidence>
<dbReference type="Pfam" id="PF01852">
    <property type="entry name" value="START"/>
    <property type="match status" value="1"/>
</dbReference>
<feature type="domain" description="START" evidence="13">
    <location>
        <begin position="202"/>
        <end position="416"/>
    </location>
</feature>
<comment type="subcellular location">
    <subcellularLocation>
        <location evidence="1 9 10">Nucleus</location>
    </subcellularLocation>
</comment>
<gene>
    <name evidence="14" type="ORF">SEVIR_7G070000v2</name>
</gene>
<keyword evidence="7" id="KW-0804">Transcription</keyword>
<evidence type="ECO:0000256" key="11">
    <source>
        <dbReference type="SAM" id="MobiDB-lite"/>
    </source>
</evidence>
<dbReference type="GO" id="GO:0005634">
    <property type="term" value="C:nucleus"/>
    <property type="evidence" value="ECO:0007669"/>
    <property type="project" value="UniProtKB-SubCell"/>
</dbReference>
<dbReference type="Pfam" id="PF00046">
    <property type="entry name" value="Homeodomain"/>
    <property type="match status" value="1"/>
</dbReference>
<evidence type="ECO:0000259" key="12">
    <source>
        <dbReference type="PROSITE" id="PS50071"/>
    </source>
</evidence>
<dbReference type="PANTHER" id="PTHR45654">
    <property type="entry name" value="HOMEOBOX-LEUCINE ZIPPER PROTEIN MERISTEM L1"/>
    <property type="match status" value="1"/>
</dbReference>
<dbReference type="AlphaFoldDB" id="A0A4U6TSZ0"/>
<keyword evidence="15" id="KW-1185">Reference proteome</keyword>
<dbReference type="InterPro" id="IPR042160">
    <property type="entry name" value="HD-Zip_IV"/>
</dbReference>
<evidence type="ECO:0000256" key="8">
    <source>
        <dbReference type="ARBA" id="ARBA00023242"/>
    </source>
</evidence>
<dbReference type="OMA" id="SGCLIEN"/>
<dbReference type="PROSITE" id="PS50071">
    <property type="entry name" value="HOMEOBOX_2"/>
    <property type="match status" value="1"/>
</dbReference>
<feature type="compositionally biased region" description="Low complexity" evidence="11">
    <location>
        <begin position="1"/>
        <end position="13"/>
    </location>
</feature>